<proteinExistence type="predicted"/>
<dbReference type="Gene3D" id="1.20.1440.60">
    <property type="entry name" value="23S rRNA-intervening sequence"/>
    <property type="match status" value="1"/>
</dbReference>
<comment type="caution">
    <text evidence="1">The sequence shown here is derived from an EMBL/GenBank/DDBJ whole genome shotgun (WGS) entry which is preliminary data.</text>
</comment>
<sequence>MKEDNILHIKSKKFAIRIIHCYKFLSDNKKEFVLSKQLLRSGTAIGALIAESKFAQSDKDFLNKLYIALKEANETLYWLDLLYETHFLSEEEFSSISKMLQKF</sequence>
<dbReference type="Pfam" id="PF05635">
    <property type="entry name" value="23S_rRNA_IVP"/>
    <property type="match status" value="1"/>
</dbReference>
<dbReference type="NCBIfam" id="TIGR02436">
    <property type="entry name" value="four helix bundle protein"/>
    <property type="match status" value="1"/>
</dbReference>
<evidence type="ECO:0000313" key="2">
    <source>
        <dbReference type="Proteomes" id="UP001629058"/>
    </source>
</evidence>
<dbReference type="InterPro" id="IPR012657">
    <property type="entry name" value="23S_rRNA-intervening_sequence"/>
</dbReference>
<keyword evidence="2" id="KW-1185">Reference proteome</keyword>
<dbReference type="RefSeq" id="WP_408086352.1">
    <property type="nucleotide sequence ID" value="NZ_JBELPY010000001.1"/>
</dbReference>
<accession>A0ABW8XY42</accession>
<dbReference type="EMBL" id="JBELPY010000001">
    <property type="protein sequence ID" value="MFL9832412.1"/>
    <property type="molecule type" value="Genomic_DNA"/>
</dbReference>
<reference evidence="1 2" key="1">
    <citation type="submission" date="2024-06" db="EMBL/GenBank/DDBJ databases">
        <authorList>
            <person name="Kaempfer P."/>
            <person name="Viver T."/>
        </authorList>
    </citation>
    <scope>NUCLEOTIDE SEQUENCE [LARGE SCALE GENOMIC DNA]</scope>
    <source>
        <strain evidence="1 2">ST-37</strain>
    </source>
</reference>
<evidence type="ECO:0000313" key="1">
    <source>
        <dbReference type="EMBL" id="MFL9832412.1"/>
    </source>
</evidence>
<protein>
    <submittedName>
        <fullName evidence="1">Four helix bundle protein</fullName>
    </submittedName>
</protein>
<dbReference type="InterPro" id="IPR036583">
    <property type="entry name" value="23S_rRNA_IVS_sf"/>
</dbReference>
<organism evidence="1 2">
    <name type="scientific">Chryseobacterium terrae</name>
    <dbReference type="NCBI Taxonomy" id="3163299"/>
    <lineage>
        <taxon>Bacteria</taxon>
        <taxon>Pseudomonadati</taxon>
        <taxon>Bacteroidota</taxon>
        <taxon>Flavobacteriia</taxon>
        <taxon>Flavobacteriales</taxon>
        <taxon>Weeksellaceae</taxon>
        <taxon>Chryseobacterium group</taxon>
        <taxon>Chryseobacterium</taxon>
    </lineage>
</organism>
<dbReference type="PANTHER" id="PTHR38471:SF2">
    <property type="entry name" value="FOUR HELIX BUNDLE PROTEIN"/>
    <property type="match status" value="1"/>
</dbReference>
<dbReference type="PIRSF" id="PIRSF035652">
    <property type="entry name" value="CHP02436"/>
    <property type="match status" value="1"/>
</dbReference>
<dbReference type="PANTHER" id="PTHR38471">
    <property type="entry name" value="FOUR HELIX BUNDLE PROTEIN"/>
    <property type="match status" value="1"/>
</dbReference>
<dbReference type="SUPFAM" id="SSF158446">
    <property type="entry name" value="IVS-encoded protein-like"/>
    <property type="match status" value="1"/>
</dbReference>
<name>A0ABW8XY42_9FLAO</name>
<dbReference type="Proteomes" id="UP001629058">
    <property type="component" value="Unassembled WGS sequence"/>
</dbReference>
<gene>
    <name evidence="1" type="ORF">ABS765_00045</name>
</gene>